<organism evidence="2 3">
    <name type="scientific">Alteromonas salexigens</name>
    <dbReference type="NCBI Taxonomy" id="2982530"/>
    <lineage>
        <taxon>Bacteria</taxon>
        <taxon>Pseudomonadati</taxon>
        <taxon>Pseudomonadota</taxon>
        <taxon>Gammaproteobacteria</taxon>
        <taxon>Alteromonadales</taxon>
        <taxon>Alteromonadaceae</taxon>
        <taxon>Alteromonas/Salinimonas group</taxon>
        <taxon>Alteromonas</taxon>
    </lineage>
</organism>
<feature type="region of interest" description="Disordered" evidence="1">
    <location>
        <begin position="1"/>
        <end position="63"/>
    </location>
</feature>
<feature type="compositionally biased region" description="Polar residues" evidence="1">
    <location>
        <begin position="1"/>
        <end position="24"/>
    </location>
</feature>
<accession>A0ABT2VPN2</accession>
<evidence type="ECO:0000256" key="1">
    <source>
        <dbReference type="SAM" id="MobiDB-lite"/>
    </source>
</evidence>
<name>A0ABT2VPN2_9ALTE</name>
<reference evidence="3" key="1">
    <citation type="submission" date="2023-07" db="EMBL/GenBank/DDBJ databases">
        <title>Study on multiphase classification of strain Alteromonas salexigens isolated from the Yellow Sea.</title>
        <authorList>
            <person name="Sun L."/>
        </authorList>
    </citation>
    <scope>NUCLEOTIDE SEQUENCE [LARGE SCALE GENOMIC DNA]</scope>
    <source>
        <strain evidence="3">ASW11-19</strain>
    </source>
</reference>
<evidence type="ECO:0000313" key="3">
    <source>
        <dbReference type="Proteomes" id="UP001209257"/>
    </source>
</evidence>
<dbReference type="Proteomes" id="UP001209257">
    <property type="component" value="Unassembled WGS sequence"/>
</dbReference>
<gene>
    <name evidence="2" type="ORF">OCL06_11825</name>
</gene>
<sequence length="63" mass="6469">MEISGNTPFPPATTQVNSSPQQSRETAELSSPPPDTSSTPAQAQAAQAPDPSSRIGGQVDTFV</sequence>
<comment type="caution">
    <text evidence="2">The sequence shown here is derived from an EMBL/GenBank/DDBJ whole genome shotgun (WGS) entry which is preliminary data.</text>
</comment>
<dbReference type="RefSeq" id="WP_262994758.1">
    <property type="nucleotide sequence ID" value="NZ_JAOTJC010000008.1"/>
</dbReference>
<protein>
    <submittedName>
        <fullName evidence="2">Uncharacterized protein</fullName>
    </submittedName>
</protein>
<keyword evidence="3" id="KW-1185">Reference proteome</keyword>
<evidence type="ECO:0000313" key="2">
    <source>
        <dbReference type="EMBL" id="MCU7555277.1"/>
    </source>
</evidence>
<dbReference type="EMBL" id="JAOTJC010000008">
    <property type="protein sequence ID" value="MCU7555277.1"/>
    <property type="molecule type" value="Genomic_DNA"/>
</dbReference>
<proteinExistence type="predicted"/>
<feature type="compositionally biased region" description="Low complexity" evidence="1">
    <location>
        <begin position="36"/>
        <end position="53"/>
    </location>
</feature>